<keyword evidence="5" id="KW-0479">Metal-binding</keyword>
<evidence type="ECO:0000256" key="2">
    <source>
        <dbReference type="ARBA" id="ARBA00004717"/>
    </source>
</evidence>
<dbReference type="InterPro" id="IPR001030">
    <property type="entry name" value="Acoase/IPM_deHydtase_lsu_aba"/>
</dbReference>
<comment type="caution">
    <text evidence="13">The sequence shown here is derived from an EMBL/GenBank/DDBJ whole genome shotgun (WGS) entry which is preliminary data.</text>
</comment>
<dbReference type="AlphaFoldDB" id="A0A8J6NMN2"/>
<dbReference type="EMBL" id="JACNJN010000133">
    <property type="protein sequence ID" value="MBC8335962.1"/>
    <property type="molecule type" value="Genomic_DNA"/>
</dbReference>
<dbReference type="NCBIfam" id="TIGR01341">
    <property type="entry name" value="aconitase_1"/>
    <property type="match status" value="1"/>
</dbReference>
<protein>
    <recommendedName>
        <fullName evidence="10">Aconitate hydratase</fullName>
        <shortName evidence="10">Aconitase</shortName>
        <ecNumber evidence="10">4.2.1.3</ecNumber>
    </recommendedName>
</protein>
<evidence type="ECO:0000256" key="3">
    <source>
        <dbReference type="ARBA" id="ARBA00007185"/>
    </source>
</evidence>
<dbReference type="GO" id="GO:0006099">
    <property type="term" value="P:tricarboxylic acid cycle"/>
    <property type="evidence" value="ECO:0007669"/>
    <property type="project" value="UniProtKB-UniPathway"/>
</dbReference>
<dbReference type="Gene3D" id="3.30.499.10">
    <property type="entry name" value="Aconitase, domain 3"/>
    <property type="match status" value="2"/>
</dbReference>
<dbReference type="PROSITE" id="PS00450">
    <property type="entry name" value="ACONITASE_1"/>
    <property type="match status" value="1"/>
</dbReference>
<evidence type="ECO:0000256" key="6">
    <source>
        <dbReference type="ARBA" id="ARBA00023004"/>
    </source>
</evidence>
<dbReference type="GO" id="GO:0019679">
    <property type="term" value="P:propionate metabolic process, methylcitrate cycle"/>
    <property type="evidence" value="ECO:0007669"/>
    <property type="project" value="UniProtKB-ARBA"/>
</dbReference>
<dbReference type="Pfam" id="PF00694">
    <property type="entry name" value="Aconitase_C"/>
    <property type="match status" value="1"/>
</dbReference>
<evidence type="ECO:0000256" key="1">
    <source>
        <dbReference type="ARBA" id="ARBA00001966"/>
    </source>
</evidence>
<reference evidence="13 14" key="1">
    <citation type="submission" date="2020-08" db="EMBL/GenBank/DDBJ databases">
        <title>Bridging the membrane lipid divide: bacteria of the FCB group superphylum have the potential to synthesize archaeal ether lipids.</title>
        <authorList>
            <person name="Villanueva L."/>
            <person name="Von Meijenfeldt F.A.B."/>
            <person name="Westbye A.B."/>
            <person name="Yadav S."/>
            <person name="Hopmans E.C."/>
            <person name="Dutilh B.E."/>
            <person name="Sinninghe Damste J.S."/>
        </authorList>
    </citation>
    <scope>NUCLEOTIDE SEQUENCE [LARGE SCALE GENOMIC DNA]</scope>
    <source>
        <strain evidence="13">NIOZ-UU36</strain>
    </source>
</reference>
<dbReference type="SUPFAM" id="SSF53732">
    <property type="entry name" value="Aconitase iron-sulfur domain"/>
    <property type="match status" value="1"/>
</dbReference>
<dbReference type="InterPro" id="IPR036008">
    <property type="entry name" value="Aconitase_4Fe-4S_dom"/>
</dbReference>
<keyword evidence="8 10" id="KW-0456">Lyase</keyword>
<dbReference type="GO" id="GO:0046872">
    <property type="term" value="F:metal ion binding"/>
    <property type="evidence" value="ECO:0007669"/>
    <property type="project" value="UniProtKB-KW"/>
</dbReference>
<comment type="function">
    <text evidence="10">Catalyzes the isomerization of citrate to isocitrate via cis-aconitate.</text>
</comment>
<gene>
    <name evidence="13" type="primary">acnA</name>
    <name evidence="13" type="ORF">H8E29_11900</name>
</gene>
<dbReference type="Proteomes" id="UP000614469">
    <property type="component" value="Unassembled WGS sequence"/>
</dbReference>
<dbReference type="InterPro" id="IPR000573">
    <property type="entry name" value="AconitaseA/IPMdHydase_ssu_swvl"/>
</dbReference>
<sequence length="899" mass="97005">MTQDHFNARDLLITKGGQYTFYRLDALEKAGLVRLKKLPFSIRVLLESALRQVDDKGITPDDVKRIAAWTPNGERPGIPFKPSRVVMQDFTGVPAVVDLAAMRSAVARLGGDPKKVNPLVPVELVIDHSVQVDFFGTPDALQRNTEIEFQRNKERYEFLKWGQKAFDNFRVVPPSTGIIHQVNLEHLSECVPAREVDGELQAFADTLVGTDSHTVMINGLGVLGWGVGGIEAEASMLGQPLDMLLPDVVGFKLFGEMQEGVTATDLVLTAVQMLREQGVVGKFVEFYGPGLDSMSLPDRATIANMAPEYGATMGFFPVDEETLRYLRLTGRSEETIERTKAYLTEQGLFRTSETPDPEFTATLELDLGTVVPSLAGPKRPQDRIALTNMKQEFQKALTAEKGFHGFGLSADEAKKKATVGTNGGGYELGHGALVIAAITSCTNTSNPSVLVGAGLLAKKALELGLEVAPQVKTSLAPGSRVVTEYLRQANLIEPLAKLGFGIVGYGCTTCIGNSGPLPSEVAKAVTSEKLIAAAVTSGNRNFEGRVHPMVQASYLASPPLVVAYALAGTVDIDLATEAIGTGVDGNPVYLKDIWPSTKEIMDVVAESVKAEMFKEKYAEVFAGDELWNEIKVSEGDLYAWDESSTYIQHPPFFQSLTLDLPPVEDIHGARVLALLKDSITTDHISPAGNIPADGPAGKYLQSKGVKVNDFNSFGSRRGNDQVMARGTFANIRLKNKLVPGVEGGYTRHLPDGGQISIFDAAVKYARDETPLIVLTGAQYGTGSSRDWAAKGTLMLGVKAVIATSYERIHRSNLVGMGVIPLQFAEGESAESLGLTGEETFDITGLKDIMAPMSDVSVTATKTDGSTVAFTAKALLNTEIEVEYYRNGGILHTVLRNMVR</sequence>
<keyword evidence="4" id="KW-0816">Tricarboxylic acid cycle</keyword>
<evidence type="ECO:0000256" key="10">
    <source>
        <dbReference type="RuleBase" id="RU361275"/>
    </source>
</evidence>
<comment type="cofactor">
    <cofactor evidence="1">
        <name>[4Fe-4S] cluster</name>
        <dbReference type="ChEBI" id="CHEBI:49883"/>
    </cofactor>
</comment>
<dbReference type="FunFam" id="3.30.499.10:FF:000005">
    <property type="entry name" value="cytoplasmic aconitate hydratase"/>
    <property type="match status" value="1"/>
</dbReference>
<keyword evidence="10" id="KW-0004">4Fe-4S</keyword>
<dbReference type="Pfam" id="PF00330">
    <property type="entry name" value="Aconitase"/>
    <property type="match status" value="1"/>
</dbReference>
<dbReference type="PROSITE" id="PS01244">
    <property type="entry name" value="ACONITASE_2"/>
    <property type="match status" value="1"/>
</dbReference>
<organism evidence="13 14">
    <name type="scientific">Candidatus Desulfolinea nitratireducens</name>
    <dbReference type="NCBI Taxonomy" id="2841698"/>
    <lineage>
        <taxon>Bacteria</taxon>
        <taxon>Bacillati</taxon>
        <taxon>Chloroflexota</taxon>
        <taxon>Anaerolineae</taxon>
        <taxon>Anaerolineales</taxon>
        <taxon>Anaerolineales incertae sedis</taxon>
        <taxon>Candidatus Desulfolinea</taxon>
    </lineage>
</organism>
<dbReference type="PANTHER" id="PTHR11670">
    <property type="entry name" value="ACONITASE/IRON-RESPONSIVE ELEMENT FAMILY MEMBER"/>
    <property type="match status" value="1"/>
</dbReference>
<feature type="domain" description="Aconitase/3-isopropylmalate dehydratase large subunit alpha/beta/alpha" evidence="11">
    <location>
        <begin position="77"/>
        <end position="568"/>
    </location>
</feature>
<evidence type="ECO:0000256" key="8">
    <source>
        <dbReference type="ARBA" id="ARBA00023239"/>
    </source>
</evidence>
<evidence type="ECO:0000256" key="4">
    <source>
        <dbReference type="ARBA" id="ARBA00022532"/>
    </source>
</evidence>
<dbReference type="NCBIfam" id="NF009520">
    <property type="entry name" value="PRK12881.1"/>
    <property type="match status" value="1"/>
</dbReference>
<proteinExistence type="inferred from homology"/>
<name>A0A8J6NMN2_9CHLR</name>
<dbReference type="InterPro" id="IPR018136">
    <property type="entry name" value="Aconitase_4Fe-4S_BS"/>
</dbReference>
<dbReference type="UniPathway" id="UPA00223">
    <property type="reaction ID" value="UER00718"/>
</dbReference>
<evidence type="ECO:0000256" key="5">
    <source>
        <dbReference type="ARBA" id="ARBA00022723"/>
    </source>
</evidence>
<evidence type="ECO:0000256" key="9">
    <source>
        <dbReference type="ARBA" id="ARBA00023501"/>
    </source>
</evidence>
<keyword evidence="6 10" id="KW-0408">Iron</keyword>
<dbReference type="FunFam" id="3.20.19.10:FF:000001">
    <property type="entry name" value="Aconitate hydratase"/>
    <property type="match status" value="1"/>
</dbReference>
<evidence type="ECO:0000256" key="7">
    <source>
        <dbReference type="ARBA" id="ARBA00023014"/>
    </source>
</evidence>
<keyword evidence="7 10" id="KW-0411">Iron-sulfur</keyword>
<feature type="domain" description="Aconitase A/isopropylmalate dehydratase small subunit swivel" evidence="12">
    <location>
        <begin position="698"/>
        <end position="825"/>
    </location>
</feature>
<dbReference type="FunFam" id="3.30.499.10:FF:000002">
    <property type="entry name" value="Aconitate hydratase"/>
    <property type="match status" value="1"/>
</dbReference>
<dbReference type="GO" id="GO:0051539">
    <property type="term" value="F:4 iron, 4 sulfur cluster binding"/>
    <property type="evidence" value="ECO:0007669"/>
    <property type="project" value="UniProtKB-KW"/>
</dbReference>
<dbReference type="Gene3D" id="3.20.19.10">
    <property type="entry name" value="Aconitase, domain 4"/>
    <property type="match status" value="1"/>
</dbReference>
<dbReference type="InterPro" id="IPR015928">
    <property type="entry name" value="Aconitase/3IPM_dehydase_swvl"/>
</dbReference>
<evidence type="ECO:0000313" key="13">
    <source>
        <dbReference type="EMBL" id="MBC8335962.1"/>
    </source>
</evidence>
<comment type="similarity">
    <text evidence="3 10">Belongs to the aconitase/IPM isomerase family.</text>
</comment>
<dbReference type="GO" id="GO:0003994">
    <property type="term" value="F:aconitate hydratase activity"/>
    <property type="evidence" value="ECO:0007669"/>
    <property type="project" value="UniProtKB-EC"/>
</dbReference>
<comment type="pathway">
    <text evidence="2">Carbohydrate metabolism; tricarboxylic acid cycle; isocitrate from oxaloacetate: step 2/2.</text>
</comment>
<dbReference type="SUPFAM" id="SSF52016">
    <property type="entry name" value="LeuD/IlvD-like"/>
    <property type="match status" value="1"/>
</dbReference>
<dbReference type="PRINTS" id="PR00415">
    <property type="entry name" value="ACONITASE"/>
</dbReference>
<accession>A0A8J6NMN2</accession>
<dbReference type="InterPro" id="IPR044137">
    <property type="entry name" value="AcnA_IRP_Swivel"/>
</dbReference>
<evidence type="ECO:0000259" key="11">
    <source>
        <dbReference type="Pfam" id="PF00330"/>
    </source>
</evidence>
<evidence type="ECO:0000259" key="12">
    <source>
        <dbReference type="Pfam" id="PF00694"/>
    </source>
</evidence>
<dbReference type="CDD" id="cd01586">
    <property type="entry name" value="AcnA_IRP"/>
    <property type="match status" value="1"/>
</dbReference>
<evidence type="ECO:0000313" key="14">
    <source>
        <dbReference type="Proteomes" id="UP000614469"/>
    </source>
</evidence>
<dbReference type="Gene3D" id="6.10.190.10">
    <property type="match status" value="1"/>
</dbReference>
<dbReference type="NCBIfam" id="NF006757">
    <property type="entry name" value="PRK09277.1"/>
    <property type="match status" value="1"/>
</dbReference>
<dbReference type="CDD" id="cd01580">
    <property type="entry name" value="AcnA_IRP_Swivel"/>
    <property type="match status" value="1"/>
</dbReference>
<dbReference type="InterPro" id="IPR015931">
    <property type="entry name" value="Acnase/IPM_dHydase_lsu_aba_1/3"/>
</dbReference>
<comment type="catalytic activity">
    <reaction evidence="9 10">
        <text>citrate = D-threo-isocitrate</text>
        <dbReference type="Rhea" id="RHEA:10336"/>
        <dbReference type="ChEBI" id="CHEBI:15562"/>
        <dbReference type="ChEBI" id="CHEBI:16947"/>
        <dbReference type="EC" id="4.2.1.3"/>
    </reaction>
</comment>
<dbReference type="EC" id="4.2.1.3" evidence="10"/>
<dbReference type="InterPro" id="IPR006249">
    <property type="entry name" value="Aconitase/IRP2"/>
</dbReference>